<dbReference type="AlphaFoldDB" id="A0A5D0GEQ5"/>
<evidence type="ECO:0000313" key="2">
    <source>
        <dbReference type="Proteomes" id="UP000324550"/>
    </source>
</evidence>
<comment type="caution">
    <text evidence="1">The sequence shown here is derived from an EMBL/GenBank/DDBJ whole genome shotgun (WGS) entry which is preliminary data.</text>
</comment>
<dbReference type="EMBL" id="VSFC01000028">
    <property type="protein sequence ID" value="TYA56799.1"/>
    <property type="molecule type" value="Genomic_DNA"/>
</dbReference>
<name>A0A5D0GEQ5_9FLAO</name>
<dbReference type="Proteomes" id="UP000324550">
    <property type="component" value="Unassembled WGS sequence"/>
</dbReference>
<evidence type="ECO:0000313" key="1">
    <source>
        <dbReference type="EMBL" id="TYA56799.1"/>
    </source>
</evidence>
<organism evidence="1 2">
    <name type="scientific">Formosa maritima</name>
    <dbReference type="NCBI Taxonomy" id="2592046"/>
    <lineage>
        <taxon>Bacteria</taxon>
        <taxon>Pseudomonadati</taxon>
        <taxon>Bacteroidota</taxon>
        <taxon>Flavobacteriia</taxon>
        <taxon>Flavobacteriales</taxon>
        <taxon>Flavobacteriaceae</taxon>
        <taxon>Formosa</taxon>
    </lineage>
</organism>
<reference evidence="1 2" key="1">
    <citation type="submission" date="2019-08" db="EMBL/GenBank/DDBJ databases">
        <title>Formosa sediminis sp. nov., isolated from marine sediment.</title>
        <authorList>
            <person name="Cao W.R."/>
        </authorList>
    </citation>
    <scope>NUCLEOTIDE SEQUENCE [LARGE SCALE GENOMIC DNA]</scope>
    <source>
        <strain evidence="1 2">1494</strain>
    </source>
</reference>
<protein>
    <submittedName>
        <fullName evidence="1">Uncharacterized protein</fullName>
    </submittedName>
</protein>
<accession>A0A5D0GEQ5</accession>
<sequence length="147" mass="17246">MSEIENFLNQEQGNNKINKKTYSSLILFLENNIYNNKDKNNIYYNKISQILEQNNVSPISIIGESNTLIFDCFFNENNQSKDLAIRDENLILYTEKANYIYANAGLSYSNKEIIDLMNTIPNNKFKSILYRTPLILMIYENLHQNKN</sequence>
<keyword evidence="2" id="KW-1185">Reference proteome</keyword>
<proteinExistence type="predicted"/>
<gene>
    <name evidence="1" type="ORF">FVF61_05585</name>
</gene>